<keyword evidence="6" id="KW-1185">Reference proteome</keyword>
<dbReference type="InterPro" id="IPR052743">
    <property type="entry name" value="Glutaminase_GtaA"/>
</dbReference>
<feature type="domain" description="DUF4964" evidence="2">
    <location>
        <begin position="28"/>
        <end position="88"/>
    </location>
</feature>
<dbReference type="Gene3D" id="1.50.10.10">
    <property type="match status" value="1"/>
</dbReference>
<evidence type="ECO:0000259" key="2">
    <source>
        <dbReference type="Pfam" id="PF16334"/>
    </source>
</evidence>
<feature type="signal peptide" evidence="1">
    <location>
        <begin position="1"/>
        <end position="29"/>
    </location>
</feature>
<dbReference type="KEGG" id="ark:D6B99_05440"/>
<dbReference type="InterPro" id="IPR032515">
    <property type="entry name" value="DUF4964"/>
</dbReference>
<dbReference type="InterPro" id="IPR008928">
    <property type="entry name" value="6-hairpin_glycosidase_sf"/>
</dbReference>
<dbReference type="Gene3D" id="2.60.120.260">
    <property type="entry name" value="Galactose-binding domain-like"/>
    <property type="match status" value="1"/>
</dbReference>
<evidence type="ECO:0000256" key="1">
    <source>
        <dbReference type="SAM" id="SignalP"/>
    </source>
</evidence>
<dbReference type="OrthoDB" id="175993at2"/>
<evidence type="ECO:0000313" key="5">
    <source>
        <dbReference type="EMBL" id="AYD47104.1"/>
    </source>
</evidence>
<evidence type="ECO:0000313" key="6">
    <source>
        <dbReference type="Proteomes" id="UP000266118"/>
    </source>
</evidence>
<feature type="domain" description="Glutaminase A N-terminal" evidence="4">
    <location>
        <begin position="254"/>
        <end position="474"/>
    </location>
</feature>
<dbReference type="PANTHER" id="PTHR31987">
    <property type="entry name" value="GLUTAMINASE A-RELATED"/>
    <property type="match status" value="1"/>
</dbReference>
<dbReference type="InterPro" id="IPR033433">
    <property type="entry name" value="GtaA_N"/>
</dbReference>
<dbReference type="EMBL" id="CP032489">
    <property type="protein sequence ID" value="AYD47104.1"/>
    <property type="molecule type" value="Genomic_DNA"/>
</dbReference>
<dbReference type="Pfam" id="PF16334">
    <property type="entry name" value="DUF4964"/>
    <property type="match status" value="1"/>
</dbReference>
<keyword evidence="1" id="KW-0732">Signal</keyword>
<sequence length="827" mass="92576">MNKTTKNILKNGSLAIAGLSLSLASIAQKQIAPSYPLISHNTYFSIWSNSDLLNESTTTHWTGAKQSLVGIIKVDGKFYRFLGKPAESYTSVLPTSDQQSYQVKYTEEKPGDKWMQPGFDATNWQVGIAPFSDDVKEAKTLWKSKDLWMRRIFDISDISLKNLFLKIHNDDNIEVYLNGNEIYHKEGWNDHFEDVDVKGAIEKNLKRGKNVLAIHCANTAGGAYLDAGIDQKIIQASNGKILLAIQKNAEITATQTKYNFDCGQVSLEVKFISPLLLKAPEVLSRPVSYISYGVKSRDGKPHQVAIYFGASSDVAVNVPSQEVIAETANTKEQDLLKVGTTSQPILQKKGDNTRIDWGYFYVGVKNNANAEQYISTSAEDGINAFVSNGQNTAVQTKGHSLMLNTVLSFGAINSKTEKHIELGYDEIYSVQYFHQNLRPWWNKGGNSTLPKQMDIAANDFAKVEKECNSFDQQLFSNAVKSGGEDYAKLCALAYRQSIAAHALVQSPTGEILFLSKENFSGGFINTVDVTYPSAPLYLMYNPKCLEGMLNGIFYYSESGQWNKPYPAHDLGTYPIANGQTYGEDMPVEEGGNMVILTAAIAKVEGNANYAAKHWKELTRWVNYLTQQGLDPANQLCTDDFAGHLARNANLSVKAIVAVGSYGMMAKMLGKKEDAAKYTQMAKEMAKKWMQLANAGNHYALTFNDKNTWSQKYNLVWDKVLDLNIFPKSVAEKEISFYLTKQNKYGLPLDSRKTYTKSDWIMWTATLSDNKSTFEKFVRPIYRYVTETPDRIPLSDWHYTESGKHVGFQARSVVGGYFMKMLDDNLNK</sequence>
<feature type="domain" description="Glutaminase A central" evidence="3">
    <location>
        <begin position="483"/>
        <end position="819"/>
    </location>
</feature>
<dbReference type="InterPro" id="IPR008979">
    <property type="entry name" value="Galactose-bd-like_sf"/>
</dbReference>
<feature type="chain" id="PRO_5017292568" evidence="1">
    <location>
        <begin position="30"/>
        <end position="827"/>
    </location>
</feature>
<dbReference type="RefSeq" id="WP_119985864.1">
    <property type="nucleotide sequence ID" value="NZ_CP032489.1"/>
</dbReference>
<evidence type="ECO:0000259" key="3">
    <source>
        <dbReference type="Pfam" id="PF16335"/>
    </source>
</evidence>
<organism evidence="5 6">
    <name type="scientific">Arachidicoccus soli</name>
    <dbReference type="NCBI Taxonomy" id="2341117"/>
    <lineage>
        <taxon>Bacteria</taxon>
        <taxon>Pseudomonadati</taxon>
        <taxon>Bacteroidota</taxon>
        <taxon>Chitinophagia</taxon>
        <taxon>Chitinophagales</taxon>
        <taxon>Chitinophagaceae</taxon>
        <taxon>Arachidicoccus</taxon>
    </lineage>
</organism>
<dbReference type="Pfam" id="PF16335">
    <property type="entry name" value="GtaA_6_Hairpin"/>
    <property type="match status" value="1"/>
</dbReference>
<dbReference type="InterPro" id="IPR012341">
    <property type="entry name" value="6hp_glycosidase-like_sf"/>
</dbReference>
<protein>
    <submittedName>
        <fullName evidence="5">DUF4965 domain-containing protein</fullName>
    </submittedName>
</protein>
<accession>A0A386HP79</accession>
<dbReference type="GO" id="GO:0005975">
    <property type="term" value="P:carbohydrate metabolic process"/>
    <property type="evidence" value="ECO:0007669"/>
    <property type="project" value="InterPro"/>
</dbReference>
<dbReference type="InterPro" id="IPR032514">
    <property type="entry name" value="GtaA_central"/>
</dbReference>
<proteinExistence type="predicted"/>
<gene>
    <name evidence="5" type="ORF">D6B99_05440</name>
</gene>
<dbReference type="PANTHER" id="PTHR31987:SF1">
    <property type="entry name" value="GLUTAMINASE A"/>
    <property type="match status" value="1"/>
</dbReference>
<dbReference type="Pfam" id="PF17168">
    <property type="entry name" value="DUF5127"/>
    <property type="match status" value="1"/>
</dbReference>
<dbReference type="SUPFAM" id="SSF48208">
    <property type="entry name" value="Six-hairpin glycosidases"/>
    <property type="match status" value="1"/>
</dbReference>
<reference evidence="5 6" key="1">
    <citation type="submission" date="2018-09" db="EMBL/GenBank/DDBJ databases">
        <title>Arachidicoccus sp. nov., a bacterium isolated from soil.</title>
        <authorList>
            <person name="Weon H.-Y."/>
            <person name="Kwon S.-W."/>
            <person name="Lee S.A."/>
        </authorList>
    </citation>
    <scope>NUCLEOTIDE SEQUENCE [LARGE SCALE GENOMIC DNA]</scope>
    <source>
        <strain evidence="5 6">KIS59-12</strain>
    </source>
</reference>
<evidence type="ECO:0000259" key="4">
    <source>
        <dbReference type="Pfam" id="PF17168"/>
    </source>
</evidence>
<dbReference type="Proteomes" id="UP000266118">
    <property type="component" value="Chromosome"/>
</dbReference>
<dbReference type="AlphaFoldDB" id="A0A386HP79"/>
<dbReference type="SUPFAM" id="SSF49785">
    <property type="entry name" value="Galactose-binding domain-like"/>
    <property type="match status" value="1"/>
</dbReference>
<name>A0A386HP79_9BACT</name>